<dbReference type="Proteomes" id="UP000287247">
    <property type="component" value="Unassembled WGS sequence"/>
</dbReference>
<accession>A0A401IJU3</accession>
<protein>
    <submittedName>
        <fullName evidence="1">Uncharacterized protein</fullName>
    </submittedName>
</protein>
<organism evidence="1 2">
    <name type="scientific">Aphanothece sacrum FPU1</name>
    <dbReference type="NCBI Taxonomy" id="1920663"/>
    <lineage>
        <taxon>Bacteria</taxon>
        <taxon>Bacillati</taxon>
        <taxon>Cyanobacteriota</taxon>
        <taxon>Cyanophyceae</taxon>
        <taxon>Oscillatoriophycideae</taxon>
        <taxon>Chroococcales</taxon>
        <taxon>Aphanothecaceae</taxon>
        <taxon>Aphanothece</taxon>
    </lineage>
</organism>
<dbReference type="EMBL" id="BDQK01000013">
    <property type="protein sequence ID" value="GBF81486.1"/>
    <property type="molecule type" value="Genomic_DNA"/>
</dbReference>
<evidence type="ECO:0000313" key="1">
    <source>
        <dbReference type="EMBL" id="GBF81486.1"/>
    </source>
</evidence>
<dbReference type="OrthoDB" id="9255714at2"/>
<reference evidence="2" key="1">
    <citation type="submission" date="2017-05" db="EMBL/GenBank/DDBJ databases">
        <title>Physiological properties and genetic analysis related to exopolysaccharide production of fresh-water unicellular cyanobacterium Aphanothece sacrum, Suizenji Nori, that has been cultured as a food source in Japan.</title>
        <authorList>
            <person name="Kanesaki Y."/>
            <person name="Yoshikawa S."/>
            <person name="Ohki K."/>
        </authorList>
    </citation>
    <scope>NUCLEOTIDE SEQUENCE [LARGE SCALE GENOMIC DNA]</scope>
    <source>
        <strain evidence="2">FPU1</strain>
    </source>
</reference>
<name>A0A401IJU3_APHSA</name>
<keyword evidence="2" id="KW-1185">Reference proteome</keyword>
<dbReference type="RefSeq" id="WP_124975566.1">
    <property type="nucleotide sequence ID" value="NZ_BDQK01000013.1"/>
</dbReference>
<dbReference type="AlphaFoldDB" id="A0A401IJU3"/>
<sequence length="320" mass="36557">MTEEFKVTMLGHRGVGKTSILTAMYEQFDETFKDTNLQLTPDPESSALLQERVGQLKALLDDFEATGGLEGDENPRSFYFDLGKVGAKPSMKLVFQDFPGGYINNNPKFVENAMEECVAVLIAIDAPALMEAGGKWNDLMNRPKQICNFFQRSYGNLQEPKLVIFVPIRCEKYLQNDEDAKKLLRCIKSEYEQLFNFFKSEKLLTKIACVITPVQTVGTVFFSSIKPETIDGKVQPHFYFRKMSHDAGYTPKDSDQPLRYLLSFLLQLHHGKKWGKFNFIRQLFNLDKYLLESARKSAIKCKTSGGFDIVQGKDKLFMDK</sequence>
<dbReference type="SUPFAM" id="SSF52540">
    <property type="entry name" value="P-loop containing nucleoside triphosphate hydrolases"/>
    <property type="match status" value="1"/>
</dbReference>
<comment type="caution">
    <text evidence="1">The sequence shown here is derived from an EMBL/GenBank/DDBJ whole genome shotgun (WGS) entry which is preliminary data.</text>
</comment>
<evidence type="ECO:0000313" key="2">
    <source>
        <dbReference type="Proteomes" id="UP000287247"/>
    </source>
</evidence>
<gene>
    <name evidence="1" type="ORF">AsFPU1_2900</name>
</gene>
<proteinExistence type="predicted"/>
<dbReference type="InterPro" id="IPR027417">
    <property type="entry name" value="P-loop_NTPase"/>
</dbReference>